<dbReference type="Pfam" id="PF02518">
    <property type="entry name" value="HATPase_c"/>
    <property type="match status" value="1"/>
</dbReference>
<proteinExistence type="predicted"/>
<dbReference type="EMBL" id="HE804045">
    <property type="protein sequence ID" value="CCH31941.1"/>
    <property type="molecule type" value="Genomic_DNA"/>
</dbReference>
<keyword evidence="2" id="KW-0812">Transmembrane</keyword>
<feature type="transmembrane region" description="Helical" evidence="2">
    <location>
        <begin position="112"/>
        <end position="134"/>
    </location>
</feature>
<dbReference type="InterPro" id="IPR005467">
    <property type="entry name" value="His_kinase_dom"/>
</dbReference>
<feature type="transmembrane region" description="Helical" evidence="2">
    <location>
        <begin position="54"/>
        <end position="75"/>
    </location>
</feature>
<keyword evidence="2" id="KW-0472">Membrane</keyword>
<feature type="transmembrane region" description="Helical" evidence="2">
    <location>
        <begin position="146"/>
        <end position="167"/>
    </location>
</feature>
<dbReference type="Gene3D" id="3.30.565.10">
    <property type="entry name" value="Histidine kinase-like ATPase, C-terminal domain"/>
    <property type="match status" value="1"/>
</dbReference>
<dbReference type="AlphaFoldDB" id="K0K0Q0"/>
<keyword evidence="1" id="KW-0808">Transferase</keyword>
<protein>
    <recommendedName>
        <fullName evidence="3">Histidine kinase domain-containing protein</fullName>
    </recommendedName>
</protein>
<organism evidence="4 5">
    <name type="scientific">Saccharothrix espanaensis (strain ATCC 51144 / DSM 44229 / JCM 9112 / NBRC 15066 / NRRL 15764)</name>
    <dbReference type="NCBI Taxonomy" id="1179773"/>
    <lineage>
        <taxon>Bacteria</taxon>
        <taxon>Bacillati</taxon>
        <taxon>Actinomycetota</taxon>
        <taxon>Actinomycetes</taxon>
        <taxon>Pseudonocardiales</taxon>
        <taxon>Pseudonocardiaceae</taxon>
        <taxon>Saccharothrix</taxon>
    </lineage>
</organism>
<name>K0K0Q0_SACES</name>
<keyword evidence="5" id="KW-1185">Reference proteome</keyword>
<dbReference type="PROSITE" id="PS50109">
    <property type="entry name" value="HIS_KIN"/>
    <property type="match status" value="1"/>
</dbReference>
<evidence type="ECO:0000313" key="5">
    <source>
        <dbReference type="Proteomes" id="UP000006281"/>
    </source>
</evidence>
<gene>
    <name evidence="4" type="ordered locus">BN6_46620</name>
</gene>
<evidence type="ECO:0000259" key="3">
    <source>
        <dbReference type="PROSITE" id="PS50109"/>
    </source>
</evidence>
<evidence type="ECO:0000313" key="4">
    <source>
        <dbReference type="EMBL" id="CCH31941.1"/>
    </source>
</evidence>
<feature type="domain" description="Histidine kinase" evidence="3">
    <location>
        <begin position="302"/>
        <end position="388"/>
    </location>
</feature>
<keyword evidence="2" id="KW-1133">Transmembrane helix</keyword>
<evidence type="ECO:0000256" key="1">
    <source>
        <dbReference type="ARBA" id="ARBA00022777"/>
    </source>
</evidence>
<dbReference type="SUPFAM" id="SSF55874">
    <property type="entry name" value="ATPase domain of HSP90 chaperone/DNA topoisomerase II/histidine kinase"/>
    <property type="match status" value="1"/>
</dbReference>
<dbReference type="BioCyc" id="SESP1179773:BN6_RS22565-MONOMER"/>
<dbReference type="InterPro" id="IPR036890">
    <property type="entry name" value="HATPase_C_sf"/>
</dbReference>
<feature type="transmembrane region" description="Helical" evidence="2">
    <location>
        <begin position="179"/>
        <end position="204"/>
    </location>
</feature>
<dbReference type="eggNOG" id="COG4585">
    <property type="taxonomic scope" value="Bacteria"/>
</dbReference>
<accession>K0K0Q0</accession>
<feature type="transmembrane region" description="Helical" evidence="2">
    <location>
        <begin position="87"/>
        <end position="106"/>
    </location>
</feature>
<dbReference type="KEGG" id="sesp:BN6_46620"/>
<reference evidence="4 5" key="1">
    <citation type="journal article" date="2012" name="BMC Genomics">
        <title>Complete genome sequence of Saccharothrix espanaensis DSM 44229T and comparison to the other completely sequenced Pseudonocardiaceae.</title>
        <authorList>
            <person name="Strobel T."/>
            <person name="Al-Dilaimi A."/>
            <person name="Blom J."/>
            <person name="Gessner A."/>
            <person name="Kalinowski J."/>
            <person name="Luzhetska M."/>
            <person name="Puhler A."/>
            <person name="Szczepanowski R."/>
            <person name="Bechthold A."/>
            <person name="Ruckert C."/>
        </authorList>
    </citation>
    <scope>NUCLEOTIDE SEQUENCE [LARGE SCALE GENOMIC DNA]</scope>
    <source>
        <strain evidence="5">ATCC 51144 / DSM 44229 / JCM 9112 / NBRC 15066 / NRRL 15764</strain>
    </source>
</reference>
<dbReference type="HOGENOM" id="CLU_707670_0_0_11"/>
<dbReference type="Proteomes" id="UP000006281">
    <property type="component" value="Chromosome"/>
</dbReference>
<keyword evidence="1" id="KW-0418">Kinase</keyword>
<evidence type="ECO:0000256" key="2">
    <source>
        <dbReference type="SAM" id="Phobius"/>
    </source>
</evidence>
<dbReference type="PATRIC" id="fig|1179773.3.peg.4671"/>
<dbReference type="InterPro" id="IPR003594">
    <property type="entry name" value="HATPase_dom"/>
</dbReference>
<dbReference type="RefSeq" id="WP_015102053.1">
    <property type="nucleotide sequence ID" value="NC_019673.1"/>
</dbReference>
<sequence length="390" mass="42968">MPFSPTAPFVPRPPDVELLAATTNKLIKPFEAVVLLLQATNLVMSAVNDRYRDGALPVVLALGLLHLVLAVLVVYRRGPLTRGHAWTFVRIAMIFVVQLLLAHLLAPGDFAAYGNGVPMGNYALIPLTVFAFYPWDGFRNPLRRRVIECGLVVTIVLHPLLIIGLSHHWEFTGAHVRSVVQYAVWAVVWFLTGKGIAWLCRIAVRVETEALTRSYEVALGDFHSHVESAARRIDAGHDPRQVGRELRETTYTRRRQLLLQEHNVGAVDIVKNAVRLHGDRLTLLSSPRLGALTIPRDRAIVLEQGLADLLKNVVDHGGGAVALDFALEGDTMVFDVRDNGPGLTPETFAEPDSGVQRLRRRLLELGGDLLLRDRAAGTAIRLTLPLRAAG</sequence>
<dbReference type="GO" id="GO:0016301">
    <property type="term" value="F:kinase activity"/>
    <property type="evidence" value="ECO:0007669"/>
    <property type="project" value="UniProtKB-KW"/>
</dbReference>